<dbReference type="RefSeq" id="WP_323575724.1">
    <property type="nucleotide sequence ID" value="NZ_JAYGJQ010000001.1"/>
</dbReference>
<evidence type="ECO:0000313" key="6">
    <source>
        <dbReference type="Proteomes" id="UP001302274"/>
    </source>
</evidence>
<evidence type="ECO:0000256" key="3">
    <source>
        <dbReference type="SAM" id="Phobius"/>
    </source>
</evidence>
<keyword evidence="2" id="KW-0808">Transferase</keyword>
<dbReference type="Proteomes" id="UP001302274">
    <property type="component" value="Unassembled WGS sequence"/>
</dbReference>
<keyword evidence="6" id="KW-1185">Reference proteome</keyword>
<keyword evidence="3" id="KW-0472">Membrane</keyword>
<protein>
    <submittedName>
        <fullName evidence="5">Nucleotide disphospho-sugar-binding domain-containing protein</fullName>
    </submittedName>
</protein>
<dbReference type="InterPro" id="IPR010610">
    <property type="entry name" value="EryCIII-like_C"/>
</dbReference>
<proteinExistence type="predicted"/>
<evidence type="ECO:0000256" key="2">
    <source>
        <dbReference type="ARBA" id="ARBA00022679"/>
    </source>
</evidence>
<dbReference type="InterPro" id="IPR002213">
    <property type="entry name" value="UDP_glucos_trans"/>
</dbReference>
<reference evidence="5 6" key="1">
    <citation type="submission" date="2023-11" db="EMBL/GenBank/DDBJ databases">
        <title>A Novel Polar Bacteriovorax (B. antarcticus) Isolated from the Biocrust in Antarctica.</title>
        <authorList>
            <person name="Mun W."/>
            <person name="Choi S.Y."/>
            <person name="Mitchell R.J."/>
        </authorList>
    </citation>
    <scope>NUCLEOTIDE SEQUENCE [LARGE SCALE GENOMIC DNA]</scope>
    <source>
        <strain evidence="5 6">PP10</strain>
    </source>
</reference>
<evidence type="ECO:0000313" key="5">
    <source>
        <dbReference type="EMBL" id="MEA9356051.1"/>
    </source>
</evidence>
<keyword evidence="3" id="KW-0812">Transmembrane</keyword>
<feature type="domain" description="Erythromycin biosynthesis protein CIII-like C-terminal" evidence="4">
    <location>
        <begin position="261"/>
        <end position="366"/>
    </location>
</feature>
<evidence type="ECO:0000256" key="1">
    <source>
        <dbReference type="ARBA" id="ARBA00022676"/>
    </source>
</evidence>
<dbReference type="PANTHER" id="PTHR48043">
    <property type="entry name" value="EG:EG0003.4 PROTEIN-RELATED"/>
    <property type="match status" value="1"/>
</dbReference>
<sequence length="393" mass="44224">MKAIYYNIFGLGHINPTLPVVKVLKESGVEIIYHSSPERRELIESAGAEFINYGYDDYKASDFNPGQNFVLQTIPATVGLLPFLTEEFERVRPDFIIYDSMAIWGYVLGLIYNIPAFCTVTTFALSEEAKQEMFKKHGVVIDEANLRSIEYLKEKYDIELSLSQCLGAYGKHNIVFTSKDFNPPVKEDFIYAGVVAKTNQENTIFLIGVLKEVAKNKKIITMAFGTILLKQDPELLCLYKKLIEAFADDANYQLVLGVSSEENVRALGELPANILAFPHIPQIEVLKYTDCFISHGGMNSINEALHFGVPLVVIPYNNDQFGNSKRVNDLKLGIELKKEAISTELLRQAVLTVLDNAEIQKNVKLMSKSFTSCKGLDGIVNYIKDNLFDHRSH</sequence>
<keyword evidence="1" id="KW-0328">Glycosyltransferase</keyword>
<dbReference type="InterPro" id="IPR050271">
    <property type="entry name" value="UDP-glycosyltransferase"/>
</dbReference>
<dbReference type="Gene3D" id="3.40.50.2000">
    <property type="entry name" value="Glycogen Phosphorylase B"/>
    <property type="match status" value="2"/>
</dbReference>
<comment type="caution">
    <text evidence="5">The sequence shown here is derived from an EMBL/GenBank/DDBJ whole genome shotgun (WGS) entry which is preliminary data.</text>
</comment>
<name>A0ABU5VSL3_9BACT</name>
<gene>
    <name evidence="5" type="ORF">SHI21_07560</name>
</gene>
<feature type="transmembrane region" description="Helical" evidence="3">
    <location>
        <begin position="103"/>
        <end position="126"/>
    </location>
</feature>
<dbReference type="PANTHER" id="PTHR48043:SF145">
    <property type="entry name" value="FI06409P-RELATED"/>
    <property type="match status" value="1"/>
</dbReference>
<dbReference type="EMBL" id="JAYGJQ010000001">
    <property type="protein sequence ID" value="MEA9356051.1"/>
    <property type="molecule type" value="Genomic_DNA"/>
</dbReference>
<dbReference type="Pfam" id="PF06722">
    <property type="entry name" value="EryCIII-like_C"/>
    <property type="match status" value="1"/>
</dbReference>
<evidence type="ECO:0000259" key="4">
    <source>
        <dbReference type="Pfam" id="PF06722"/>
    </source>
</evidence>
<dbReference type="CDD" id="cd03784">
    <property type="entry name" value="GT1_Gtf-like"/>
    <property type="match status" value="1"/>
</dbReference>
<dbReference type="SUPFAM" id="SSF53756">
    <property type="entry name" value="UDP-Glycosyltransferase/glycogen phosphorylase"/>
    <property type="match status" value="1"/>
</dbReference>
<organism evidence="5 6">
    <name type="scientific">Bacteriovorax antarcticus</name>
    <dbReference type="NCBI Taxonomy" id="3088717"/>
    <lineage>
        <taxon>Bacteria</taxon>
        <taxon>Pseudomonadati</taxon>
        <taxon>Bdellovibrionota</taxon>
        <taxon>Bacteriovoracia</taxon>
        <taxon>Bacteriovoracales</taxon>
        <taxon>Bacteriovoracaceae</taxon>
        <taxon>Bacteriovorax</taxon>
    </lineage>
</organism>
<keyword evidence="3" id="KW-1133">Transmembrane helix</keyword>
<accession>A0ABU5VSL3</accession>